<keyword evidence="3 7" id="KW-0812">Transmembrane</keyword>
<sequence length="228" mass="24373">MARRDGYIPVVTWTLIGICVVVWLGELAIPDFVNDIALSAAAGKAEPWRFLTSAFAHSTNITHIGFNMFALWSLGRALERFLGRGRYLASYLLSALAGGALFVVMATGSQTGGALVPGWYDGVVGASGAIFGLFGTLLVVQRRLGGSTRSLWMVLALNVALVFFIPDIAWQAHVGGFAIGAVCGVVFFEDAKRVQRGKRSLTWWALGTLAVVMVLAIVLKYAFTTVAG</sequence>
<protein>
    <submittedName>
        <fullName evidence="9">Rhomboid protease GluP</fullName>
        <ecNumber evidence="9">3.4.21.105</ecNumber>
    </submittedName>
</protein>
<feature type="domain" description="Peptidase S54 rhomboid" evidence="8">
    <location>
        <begin position="45"/>
        <end position="188"/>
    </location>
</feature>
<comment type="similarity">
    <text evidence="2">Belongs to the peptidase S54 family.</text>
</comment>
<evidence type="ECO:0000259" key="8">
    <source>
        <dbReference type="Pfam" id="PF01694"/>
    </source>
</evidence>
<dbReference type="PANTHER" id="PTHR43731">
    <property type="entry name" value="RHOMBOID PROTEASE"/>
    <property type="match status" value="1"/>
</dbReference>
<feature type="transmembrane region" description="Helical" evidence="7">
    <location>
        <begin position="87"/>
        <end position="107"/>
    </location>
</feature>
<dbReference type="InterPro" id="IPR050925">
    <property type="entry name" value="Rhomboid_protease_S54"/>
</dbReference>
<dbReference type="RefSeq" id="WP_114043975.1">
    <property type="nucleotide sequence ID" value="NZ_CP025198.1"/>
</dbReference>
<evidence type="ECO:0000256" key="5">
    <source>
        <dbReference type="ARBA" id="ARBA00022989"/>
    </source>
</evidence>
<evidence type="ECO:0000256" key="6">
    <source>
        <dbReference type="ARBA" id="ARBA00023136"/>
    </source>
</evidence>
<dbReference type="InterPro" id="IPR022764">
    <property type="entry name" value="Peptidase_S54_rhomboid_dom"/>
</dbReference>
<dbReference type="Proteomes" id="UP000251995">
    <property type="component" value="Chromosome"/>
</dbReference>
<keyword evidence="5 7" id="KW-1133">Transmembrane helix</keyword>
<evidence type="ECO:0000256" key="4">
    <source>
        <dbReference type="ARBA" id="ARBA00022801"/>
    </source>
</evidence>
<evidence type="ECO:0000256" key="1">
    <source>
        <dbReference type="ARBA" id="ARBA00004141"/>
    </source>
</evidence>
<proteinExistence type="inferred from homology"/>
<reference evidence="9 10" key="1">
    <citation type="submission" date="2017-12" db="EMBL/GenBank/DDBJ databases">
        <title>The whole genome sequence of the Acidipropionibacterium virtanenii sp. nov. type strain JS278.</title>
        <authorList>
            <person name="Laine P."/>
            <person name="Deptula P."/>
            <person name="Varmanen P."/>
            <person name="Auvinen P."/>
        </authorList>
    </citation>
    <scope>NUCLEOTIDE SEQUENCE [LARGE SCALE GENOMIC DNA]</scope>
    <source>
        <strain evidence="9 10">JS278</strain>
    </source>
</reference>
<comment type="subcellular location">
    <subcellularLocation>
        <location evidence="1">Membrane</location>
        <topology evidence="1">Multi-pass membrane protein</topology>
    </subcellularLocation>
</comment>
<evidence type="ECO:0000313" key="9">
    <source>
        <dbReference type="EMBL" id="AXE37877.1"/>
    </source>
</evidence>
<dbReference type="SUPFAM" id="SSF144091">
    <property type="entry name" value="Rhomboid-like"/>
    <property type="match status" value="1"/>
</dbReference>
<evidence type="ECO:0000313" key="10">
    <source>
        <dbReference type="Proteomes" id="UP000251995"/>
    </source>
</evidence>
<feature type="transmembrane region" description="Helical" evidence="7">
    <location>
        <begin position="201"/>
        <end position="223"/>
    </location>
</feature>
<feature type="transmembrane region" description="Helical" evidence="7">
    <location>
        <begin position="172"/>
        <end position="189"/>
    </location>
</feature>
<gene>
    <name evidence="9" type="primary">gluP</name>
    <name evidence="9" type="ORF">JS278_00686</name>
</gene>
<dbReference type="InterPro" id="IPR035952">
    <property type="entry name" value="Rhomboid-like_sf"/>
</dbReference>
<dbReference type="Gene3D" id="1.20.1540.10">
    <property type="entry name" value="Rhomboid-like"/>
    <property type="match status" value="1"/>
</dbReference>
<organism evidence="9 10">
    <name type="scientific">Acidipropionibacterium virtanenii</name>
    <dbReference type="NCBI Taxonomy" id="2057246"/>
    <lineage>
        <taxon>Bacteria</taxon>
        <taxon>Bacillati</taxon>
        <taxon>Actinomycetota</taxon>
        <taxon>Actinomycetes</taxon>
        <taxon>Propionibacteriales</taxon>
        <taxon>Propionibacteriaceae</taxon>
        <taxon>Acidipropionibacterium</taxon>
    </lineage>
</organism>
<dbReference type="Pfam" id="PF01694">
    <property type="entry name" value="Rhomboid"/>
    <property type="match status" value="1"/>
</dbReference>
<dbReference type="GO" id="GO:0006508">
    <property type="term" value="P:proteolysis"/>
    <property type="evidence" value="ECO:0007669"/>
    <property type="project" value="UniProtKB-KW"/>
</dbReference>
<dbReference type="OrthoDB" id="9807874at2"/>
<keyword evidence="6 7" id="KW-0472">Membrane</keyword>
<dbReference type="GO" id="GO:0016020">
    <property type="term" value="C:membrane"/>
    <property type="evidence" value="ECO:0007669"/>
    <property type="project" value="UniProtKB-SubCell"/>
</dbReference>
<name>A0A344URH9_9ACTN</name>
<feature type="transmembrane region" description="Helical" evidence="7">
    <location>
        <begin position="119"/>
        <end position="138"/>
    </location>
</feature>
<feature type="transmembrane region" description="Helical" evidence="7">
    <location>
        <begin position="150"/>
        <end position="166"/>
    </location>
</feature>
<dbReference type="AlphaFoldDB" id="A0A344URH9"/>
<feature type="transmembrane region" description="Helical" evidence="7">
    <location>
        <begin position="7"/>
        <end position="25"/>
    </location>
</feature>
<keyword evidence="10" id="KW-1185">Reference proteome</keyword>
<evidence type="ECO:0000256" key="7">
    <source>
        <dbReference type="SAM" id="Phobius"/>
    </source>
</evidence>
<dbReference type="GO" id="GO:0004252">
    <property type="term" value="F:serine-type endopeptidase activity"/>
    <property type="evidence" value="ECO:0007669"/>
    <property type="project" value="InterPro"/>
</dbReference>
<keyword evidence="4 9" id="KW-0378">Hydrolase</keyword>
<feature type="transmembrane region" description="Helical" evidence="7">
    <location>
        <begin position="54"/>
        <end position="75"/>
    </location>
</feature>
<dbReference type="EMBL" id="CP025198">
    <property type="protein sequence ID" value="AXE37877.1"/>
    <property type="molecule type" value="Genomic_DNA"/>
</dbReference>
<accession>A0A344URH9</accession>
<dbReference type="EC" id="3.4.21.105" evidence="9"/>
<dbReference type="PANTHER" id="PTHR43731:SF14">
    <property type="entry name" value="PRESENILIN-ASSOCIATED RHOMBOID-LIKE PROTEIN, MITOCHONDRIAL"/>
    <property type="match status" value="1"/>
</dbReference>
<evidence type="ECO:0000256" key="3">
    <source>
        <dbReference type="ARBA" id="ARBA00022692"/>
    </source>
</evidence>
<dbReference type="KEGG" id="acij:JS278_00686"/>
<keyword evidence="9" id="KW-0645">Protease</keyword>
<evidence type="ECO:0000256" key="2">
    <source>
        <dbReference type="ARBA" id="ARBA00009045"/>
    </source>
</evidence>